<dbReference type="Pfam" id="PF13148">
    <property type="entry name" value="DUF3987"/>
    <property type="match status" value="1"/>
</dbReference>
<dbReference type="AlphaFoldDB" id="A0A917YMC9"/>
<keyword evidence="2" id="KW-1185">Reference proteome</keyword>
<proteinExistence type="predicted"/>
<dbReference type="RefSeq" id="WP_146287274.1">
    <property type="nucleotide sequence ID" value="NZ_BMLP01000006.1"/>
</dbReference>
<dbReference type="OrthoDB" id="5453446at2"/>
<evidence type="ECO:0008006" key="3">
    <source>
        <dbReference type="Google" id="ProtNLM"/>
    </source>
</evidence>
<dbReference type="InterPro" id="IPR025048">
    <property type="entry name" value="DUF3987"/>
</dbReference>
<name>A0A917YMC9_9RHOB</name>
<accession>A0A917YMC9</accession>
<comment type="caution">
    <text evidence="1">The sequence shown here is derived from an EMBL/GenBank/DDBJ whole genome shotgun (WGS) entry which is preliminary data.</text>
</comment>
<evidence type="ECO:0000313" key="1">
    <source>
        <dbReference type="EMBL" id="GGO35777.1"/>
    </source>
</evidence>
<protein>
    <recommendedName>
        <fullName evidence="3">DUF3987 domain-containing protein</fullName>
    </recommendedName>
</protein>
<evidence type="ECO:0000313" key="2">
    <source>
        <dbReference type="Proteomes" id="UP000598196"/>
    </source>
</evidence>
<gene>
    <name evidence="1" type="ORF">GCM10010991_28600</name>
</gene>
<dbReference type="EMBL" id="BMLP01000006">
    <property type="protein sequence ID" value="GGO35777.1"/>
    <property type="molecule type" value="Genomic_DNA"/>
</dbReference>
<organism evidence="1 2">
    <name type="scientific">Gemmobacter aquaticus</name>
    <dbReference type="NCBI Taxonomy" id="490185"/>
    <lineage>
        <taxon>Bacteria</taxon>
        <taxon>Pseudomonadati</taxon>
        <taxon>Pseudomonadota</taxon>
        <taxon>Alphaproteobacteria</taxon>
        <taxon>Rhodobacterales</taxon>
        <taxon>Paracoccaceae</taxon>
        <taxon>Gemmobacter</taxon>
    </lineage>
</organism>
<sequence>MAGVNLTEILGQPFQATGQPSDTRETPLEPITFFPGDKPVDLNQAAADMRAKAEAEERRELRRMTGVSVLFAQRKPRDLLRMVTPPPFDFDDVCLVIGEMAHSYAAATGFDRSGVIVSAVTAAASVIDDRYKLTVRRESNWHVSARQWSFLCGGPAAGKSPAIRAATDAIKAMHAERYLDWEAANKEVPPKERSAPPALYTSDSTVPALSTALQGNPRGMLMLTEEFSSWVGSIDSGERGDAVKNRGDWLQLRDGGSRQINRVERGSVFVKNWGVSVLAACTPDGLARQMKQMPEDGLIQRFIPCILGAPDLDAKGDATQAMTTWGRWLEWAFKATTQGADCCVTFTPEAQAMFENEVRSVRELVIATEQFAPAYAAHLGKHPGMLAEVALVFHVFRVHPDNILPSQVGPEAVACAIRYMRKARRHASTLYQSILSASPAFELARALARSIVASEAPMTTVSRADLSAMCSDFRKADDRLRREAVQLLEDADWLEAQTRGTYGGWPREYQVHPQVFALFAREGDLWRARRAAVKEAIVGTE</sequence>
<dbReference type="Proteomes" id="UP000598196">
    <property type="component" value="Unassembled WGS sequence"/>
</dbReference>
<reference evidence="1 2" key="1">
    <citation type="journal article" date="2014" name="Int. J. Syst. Evol. Microbiol.">
        <title>Complete genome sequence of Corynebacterium casei LMG S-19264T (=DSM 44701T), isolated from a smear-ripened cheese.</title>
        <authorList>
            <consortium name="US DOE Joint Genome Institute (JGI-PGF)"/>
            <person name="Walter F."/>
            <person name="Albersmeier A."/>
            <person name="Kalinowski J."/>
            <person name="Ruckert C."/>
        </authorList>
    </citation>
    <scope>NUCLEOTIDE SEQUENCE [LARGE SCALE GENOMIC DNA]</scope>
    <source>
        <strain evidence="1 2">CGMCC 1.7029</strain>
    </source>
</reference>